<evidence type="ECO:0000313" key="1">
    <source>
        <dbReference type="EMBL" id="MFC5005435.1"/>
    </source>
</evidence>
<accession>A0ABV9WBU5</accession>
<evidence type="ECO:0000313" key="2">
    <source>
        <dbReference type="Proteomes" id="UP001595912"/>
    </source>
</evidence>
<sequence length="404" mass="43552">MADDQPLDVDWGVALLDAAVRAGNSVAVDELVDRGVVSTYAGTDGVDPVATAADLGAYMILQCLLGDRPWMPRAGDAEQRALRAARPWLVLDPEAELRRRLGGGPVTVLRERVVLPDGSGTVDFTPHAIRVRAIAVDGRQSEVYMAHRGIITAVEQRLGLVVPRDELLARALFHADPGSCDWEAAQAALNSDGDYGTTYHWAAALLADASVDVRRFATEALHHMSFDARPFAAEATAALRGRLSAERDAITLDALIGAYVGYVAEDADLTDMLVLAGHPAPMIRSRVASSLRWMTASRPAAADVLVKLTSDPAAEVRQTALAVLSDEQPIDTGPVRDILAAALTDDNPRNRLSAACGLVLRGDPRGTEPFADLHATARPESPEYWRLDSTRRLLEYRHRPSNNP</sequence>
<proteinExistence type="predicted"/>
<dbReference type="InterPro" id="IPR011989">
    <property type="entry name" value="ARM-like"/>
</dbReference>
<dbReference type="EMBL" id="JBHSIU010000074">
    <property type="protein sequence ID" value="MFC5005435.1"/>
    <property type="molecule type" value="Genomic_DNA"/>
</dbReference>
<comment type="caution">
    <text evidence="1">The sequence shown here is derived from an EMBL/GenBank/DDBJ whole genome shotgun (WGS) entry which is preliminary data.</text>
</comment>
<protein>
    <submittedName>
        <fullName evidence="1">HEAT repeat domain-containing protein</fullName>
    </submittedName>
</protein>
<organism evidence="1 2">
    <name type="scientific">Dactylosporangium cerinum</name>
    <dbReference type="NCBI Taxonomy" id="1434730"/>
    <lineage>
        <taxon>Bacteria</taxon>
        <taxon>Bacillati</taxon>
        <taxon>Actinomycetota</taxon>
        <taxon>Actinomycetes</taxon>
        <taxon>Micromonosporales</taxon>
        <taxon>Micromonosporaceae</taxon>
        <taxon>Dactylosporangium</taxon>
    </lineage>
</organism>
<reference evidence="2" key="1">
    <citation type="journal article" date="2019" name="Int. J. Syst. Evol. Microbiol.">
        <title>The Global Catalogue of Microorganisms (GCM) 10K type strain sequencing project: providing services to taxonomists for standard genome sequencing and annotation.</title>
        <authorList>
            <consortium name="The Broad Institute Genomics Platform"/>
            <consortium name="The Broad Institute Genome Sequencing Center for Infectious Disease"/>
            <person name="Wu L."/>
            <person name="Ma J."/>
        </authorList>
    </citation>
    <scope>NUCLEOTIDE SEQUENCE [LARGE SCALE GENOMIC DNA]</scope>
    <source>
        <strain evidence="2">CGMCC 4.7152</strain>
    </source>
</reference>
<dbReference type="Proteomes" id="UP001595912">
    <property type="component" value="Unassembled WGS sequence"/>
</dbReference>
<dbReference type="InterPro" id="IPR016024">
    <property type="entry name" value="ARM-type_fold"/>
</dbReference>
<name>A0ABV9WBU5_9ACTN</name>
<gene>
    <name evidence="1" type="ORF">ACFPIJ_47350</name>
</gene>
<dbReference type="Gene3D" id="1.25.10.10">
    <property type="entry name" value="Leucine-rich Repeat Variant"/>
    <property type="match status" value="1"/>
</dbReference>
<dbReference type="RefSeq" id="WP_380126074.1">
    <property type="nucleotide sequence ID" value="NZ_JBHSIU010000074.1"/>
</dbReference>
<dbReference type="SUPFAM" id="SSF48371">
    <property type="entry name" value="ARM repeat"/>
    <property type="match status" value="1"/>
</dbReference>
<keyword evidence="2" id="KW-1185">Reference proteome</keyword>